<dbReference type="InterPro" id="IPR020846">
    <property type="entry name" value="MFS_dom"/>
</dbReference>
<gene>
    <name evidence="8" type="ORF">LCGC14_2740740</name>
</gene>
<sequence>WNLYALIVARFFLALGGCAGMVASKAIVRDLFKKNQVADVLSTLMLIMGVAPIIAPTVGGIVVAAFNWQAVFYILAAFAILMLFNVTYILPESAEPNHKTSLRPKAIIKEYISILRNREFFIFATARGFALGALLAYVSSAPFLFSHYFGLDEQQFGWVFGGNAFGLILGSQINRVVLKHFSLFNITMATSIMLTILTLAGLAFTFVAPVFWVIYPILFFMLFFTGFQNPNVTALALDPFTIQAGSASALIGSMSMLFGSIFSVLISTFLTDTIVPLFYILAACSICSLVLILVYYRKNQFVPARA</sequence>
<keyword evidence="4 6" id="KW-1133">Transmembrane helix</keyword>
<accession>A0A0F8Z4G2</accession>
<feature type="transmembrane region" description="Helical" evidence="6">
    <location>
        <begin position="248"/>
        <end position="270"/>
    </location>
</feature>
<evidence type="ECO:0000313" key="8">
    <source>
        <dbReference type="EMBL" id="KKK88677.1"/>
    </source>
</evidence>
<feature type="transmembrane region" description="Helical" evidence="6">
    <location>
        <begin position="120"/>
        <end position="143"/>
    </location>
</feature>
<dbReference type="Pfam" id="PF07690">
    <property type="entry name" value="MFS_1"/>
    <property type="match status" value="1"/>
</dbReference>
<feature type="transmembrane region" description="Helical" evidence="6">
    <location>
        <begin position="40"/>
        <end position="64"/>
    </location>
</feature>
<dbReference type="PANTHER" id="PTHR23502:SF132">
    <property type="entry name" value="POLYAMINE TRANSPORTER 2-RELATED"/>
    <property type="match status" value="1"/>
</dbReference>
<keyword evidence="5 6" id="KW-0472">Membrane</keyword>
<dbReference type="SUPFAM" id="SSF103473">
    <property type="entry name" value="MFS general substrate transporter"/>
    <property type="match status" value="1"/>
</dbReference>
<comment type="subcellular location">
    <subcellularLocation>
        <location evidence="1">Membrane</location>
        <topology evidence="1">Multi-pass membrane protein</topology>
    </subcellularLocation>
</comment>
<dbReference type="Gene3D" id="1.20.1720.10">
    <property type="entry name" value="Multidrug resistance protein D"/>
    <property type="match status" value="1"/>
</dbReference>
<evidence type="ECO:0000256" key="1">
    <source>
        <dbReference type="ARBA" id="ARBA00004141"/>
    </source>
</evidence>
<keyword evidence="2" id="KW-0813">Transport</keyword>
<keyword evidence="3 6" id="KW-0812">Transmembrane</keyword>
<evidence type="ECO:0000256" key="2">
    <source>
        <dbReference type="ARBA" id="ARBA00022448"/>
    </source>
</evidence>
<dbReference type="AlphaFoldDB" id="A0A0F8Z4G2"/>
<name>A0A0F8Z4G2_9ZZZZ</name>
<evidence type="ECO:0000256" key="6">
    <source>
        <dbReference type="SAM" id="Phobius"/>
    </source>
</evidence>
<dbReference type="PANTHER" id="PTHR23502">
    <property type="entry name" value="MAJOR FACILITATOR SUPERFAMILY"/>
    <property type="match status" value="1"/>
</dbReference>
<evidence type="ECO:0000256" key="4">
    <source>
        <dbReference type="ARBA" id="ARBA00022989"/>
    </source>
</evidence>
<evidence type="ECO:0000259" key="7">
    <source>
        <dbReference type="PROSITE" id="PS50850"/>
    </source>
</evidence>
<dbReference type="GO" id="GO:0022857">
    <property type="term" value="F:transmembrane transporter activity"/>
    <property type="evidence" value="ECO:0007669"/>
    <property type="project" value="InterPro"/>
</dbReference>
<feature type="transmembrane region" description="Helical" evidence="6">
    <location>
        <begin position="155"/>
        <end position="171"/>
    </location>
</feature>
<comment type="caution">
    <text evidence="8">The sequence shown here is derived from an EMBL/GenBank/DDBJ whole genome shotgun (WGS) entry which is preliminary data.</text>
</comment>
<dbReference type="InterPro" id="IPR011701">
    <property type="entry name" value="MFS"/>
</dbReference>
<feature type="domain" description="Major facilitator superfamily (MFS) profile" evidence="7">
    <location>
        <begin position="1"/>
        <end position="300"/>
    </location>
</feature>
<evidence type="ECO:0000256" key="5">
    <source>
        <dbReference type="ARBA" id="ARBA00023136"/>
    </source>
</evidence>
<dbReference type="EMBL" id="LAZR01049850">
    <property type="protein sequence ID" value="KKK88677.1"/>
    <property type="molecule type" value="Genomic_DNA"/>
</dbReference>
<evidence type="ECO:0000256" key="3">
    <source>
        <dbReference type="ARBA" id="ARBA00022692"/>
    </source>
</evidence>
<dbReference type="InterPro" id="IPR036259">
    <property type="entry name" value="MFS_trans_sf"/>
</dbReference>
<protein>
    <recommendedName>
        <fullName evidence="7">Major facilitator superfamily (MFS) profile domain-containing protein</fullName>
    </recommendedName>
</protein>
<dbReference type="PROSITE" id="PS50850">
    <property type="entry name" value="MFS"/>
    <property type="match status" value="1"/>
</dbReference>
<feature type="transmembrane region" description="Helical" evidence="6">
    <location>
        <begin position="70"/>
        <end position="90"/>
    </location>
</feature>
<organism evidence="8">
    <name type="scientific">marine sediment metagenome</name>
    <dbReference type="NCBI Taxonomy" id="412755"/>
    <lineage>
        <taxon>unclassified sequences</taxon>
        <taxon>metagenomes</taxon>
        <taxon>ecological metagenomes</taxon>
    </lineage>
</organism>
<feature type="transmembrane region" description="Helical" evidence="6">
    <location>
        <begin position="183"/>
        <end position="204"/>
    </location>
</feature>
<feature type="transmembrane region" description="Helical" evidence="6">
    <location>
        <begin position="210"/>
        <end position="227"/>
    </location>
</feature>
<feature type="non-terminal residue" evidence="8">
    <location>
        <position position="1"/>
    </location>
</feature>
<proteinExistence type="predicted"/>
<dbReference type="GO" id="GO:0005886">
    <property type="term" value="C:plasma membrane"/>
    <property type="evidence" value="ECO:0007669"/>
    <property type="project" value="TreeGrafter"/>
</dbReference>
<feature type="transmembrane region" description="Helical" evidence="6">
    <location>
        <begin position="6"/>
        <end position="28"/>
    </location>
</feature>
<reference evidence="8" key="1">
    <citation type="journal article" date="2015" name="Nature">
        <title>Complex archaea that bridge the gap between prokaryotes and eukaryotes.</title>
        <authorList>
            <person name="Spang A."/>
            <person name="Saw J.H."/>
            <person name="Jorgensen S.L."/>
            <person name="Zaremba-Niedzwiedzka K."/>
            <person name="Martijn J."/>
            <person name="Lind A.E."/>
            <person name="van Eijk R."/>
            <person name="Schleper C."/>
            <person name="Guy L."/>
            <person name="Ettema T.J."/>
        </authorList>
    </citation>
    <scope>NUCLEOTIDE SEQUENCE</scope>
</reference>
<dbReference type="GO" id="GO:1990961">
    <property type="term" value="P:xenobiotic detoxification by transmembrane export across the plasma membrane"/>
    <property type="evidence" value="ECO:0007669"/>
    <property type="project" value="TreeGrafter"/>
</dbReference>
<feature type="transmembrane region" description="Helical" evidence="6">
    <location>
        <begin position="276"/>
        <end position="296"/>
    </location>
</feature>